<keyword evidence="2" id="KW-1185">Reference proteome</keyword>
<evidence type="ECO:0000313" key="1">
    <source>
        <dbReference type="EMBL" id="PXX78914.1"/>
    </source>
</evidence>
<reference evidence="1 2" key="1">
    <citation type="submission" date="2018-05" db="EMBL/GenBank/DDBJ databases">
        <title>Genomic Encyclopedia of Type Strains, Phase IV (KMG-IV): sequencing the most valuable type-strain genomes for metagenomic binning, comparative biology and taxonomic classification.</title>
        <authorList>
            <person name="Goeker M."/>
        </authorList>
    </citation>
    <scope>NUCLEOTIDE SEQUENCE [LARGE SCALE GENOMIC DNA]</scope>
    <source>
        <strain evidence="1 2">JC118</strain>
    </source>
</reference>
<dbReference type="RefSeq" id="WP_022937402.1">
    <property type="nucleotide sequence ID" value="NZ_CABKRQ010000003.1"/>
</dbReference>
<accession>A0A318KLI4</accession>
<sequence length="255" mass="30530">MKLVFTLVDVDYNVQSISQFLDNSQTAYWTEPIFAFTPQIDRSKIYQLEKQDQELYLRTIFTQLVEENKNTLKAKRIAYQNHWEICLPQITEALKSAFKINLEEEFNDMNAKITFNPICPRSLSEHSFDLFYLNSDKGAVGIAIHEIIHFIWFKVWQEIFHDQAEEYETPHLKWILSEMVVDPIMRDPLLSSINPYFETGCVYDYFYTLFIDNKCILDHLYEMYQQMPIDKFMQASYKFCQNHEAEIRHHIETNE</sequence>
<organism evidence="1 2">
    <name type="scientific">Dielma fastidiosa</name>
    <dbReference type="NCBI Taxonomy" id="1034346"/>
    <lineage>
        <taxon>Bacteria</taxon>
        <taxon>Bacillati</taxon>
        <taxon>Bacillota</taxon>
        <taxon>Erysipelotrichia</taxon>
        <taxon>Erysipelotrichales</taxon>
        <taxon>Erysipelotrichaceae</taxon>
        <taxon>Dielma</taxon>
    </lineage>
</organism>
<proteinExistence type="predicted"/>
<evidence type="ECO:0000313" key="2">
    <source>
        <dbReference type="Proteomes" id="UP000247612"/>
    </source>
</evidence>
<protein>
    <submittedName>
        <fullName evidence="1">Uncharacterized protein</fullName>
    </submittedName>
</protein>
<dbReference type="EMBL" id="QJKH01000006">
    <property type="protein sequence ID" value="PXX78914.1"/>
    <property type="molecule type" value="Genomic_DNA"/>
</dbReference>
<dbReference type="OrthoDB" id="2042075at2"/>
<dbReference type="Proteomes" id="UP000247612">
    <property type="component" value="Unassembled WGS sequence"/>
</dbReference>
<gene>
    <name evidence="1" type="ORF">DES51_10631</name>
</gene>
<comment type="caution">
    <text evidence="1">The sequence shown here is derived from an EMBL/GenBank/DDBJ whole genome shotgun (WGS) entry which is preliminary data.</text>
</comment>
<name>A0A318KLI4_9FIRM</name>
<dbReference type="STRING" id="1034346.GCA_000313565_01087"/>
<dbReference type="AlphaFoldDB" id="A0A318KLI4"/>